<feature type="transmembrane region" description="Helical" evidence="1">
    <location>
        <begin position="6"/>
        <end position="24"/>
    </location>
</feature>
<dbReference type="RefSeq" id="WP_377179207.1">
    <property type="nucleotide sequence ID" value="NZ_JBHTMY010000003.1"/>
</dbReference>
<organism evidence="2 3">
    <name type="scientific">Namhaeicola litoreus</name>
    <dbReference type="NCBI Taxonomy" id="1052145"/>
    <lineage>
        <taxon>Bacteria</taxon>
        <taxon>Pseudomonadati</taxon>
        <taxon>Bacteroidota</taxon>
        <taxon>Flavobacteriia</taxon>
        <taxon>Flavobacteriales</taxon>
        <taxon>Flavobacteriaceae</taxon>
        <taxon>Namhaeicola</taxon>
    </lineage>
</organism>
<evidence type="ECO:0000313" key="2">
    <source>
        <dbReference type="EMBL" id="MFD1316332.1"/>
    </source>
</evidence>
<name>A0ABW3Y370_9FLAO</name>
<keyword evidence="3" id="KW-1185">Reference proteome</keyword>
<keyword evidence="1" id="KW-0472">Membrane</keyword>
<comment type="caution">
    <text evidence="2">The sequence shown here is derived from an EMBL/GenBank/DDBJ whole genome shotgun (WGS) entry which is preliminary data.</text>
</comment>
<accession>A0ABW3Y370</accession>
<keyword evidence="1" id="KW-0812">Transmembrane</keyword>
<gene>
    <name evidence="2" type="ORF">ACFQ39_11945</name>
</gene>
<dbReference type="EMBL" id="JBHTMY010000003">
    <property type="protein sequence ID" value="MFD1316332.1"/>
    <property type="molecule type" value="Genomic_DNA"/>
</dbReference>
<protein>
    <submittedName>
        <fullName evidence="2">DUF4258 domain-containing protein</fullName>
    </submittedName>
</protein>
<reference evidence="3" key="1">
    <citation type="journal article" date="2019" name="Int. J. Syst. Evol. Microbiol.">
        <title>The Global Catalogue of Microorganisms (GCM) 10K type strain sequencing project: providing services to taxonomists for standard genome sequencing and annotation.</title>
        <authorList>
            <consortium name="The Broad Institute Genomics Platform"/>
            <consortium name="The Broad Institute Genome Sequencing Center for Infectious Disease"/>
            <person name="Wu L."/>
            <person name="Ma J."/>
        </authorList>
    </citation>
    <scope>NUCLEOTIDE SEQUENCE [LARGE SCALE GENOMIC DNA]</scope>
    <source>
        <strain evidence="3">CCUG 61485</strain>
    </source>
</reference>
<evidence type="ECO:0000256" key="1">
    <source>
        <dbReference type="SAM" id="Phobius"/>
    </source>
</evidence>
<evidence type="ECO:0000313" key="3">
    <source>
        <dbReference type="Proteomes" id="UP001597201"/>
    </source>
</evidence>
<sequence length="123" mass="14214">MKYRFTLYGFGFAIGILFVFFFLGGKKASCNWLPNDRMLSIIRSKHLLYSDEVKKSLVLERIDTLVIQQILLKGDIDFSKSNVKNNPCRQYHIEGNRELKDLILQVQLCDSIATILSIEKVVK</sequence>
<proteinExistence type="predicted"/>
<keyword evidence="1" id="KW-1133">Transmembrane helix</keyword>
<dbReference type="Proteomes" id="UP001597201">
    <property type="component" value="Unassembled WGS sequence"/>
</dbReference>